<feature type="compositionally biased region" description="Gly residues" evidence="2">
    <location>
        <begin position="94"/>
        <end position="108"/>
    </location>
</feature>
<organism evidence="3 4">
    <name type="scientific">Astyanax mexicanus</name>
    <name type="common">Blind cave fish</name>
    <name type="synonym">Astyanax fasciatus mexicanus</name>
    <dbReference type="NCBI Taxonomy" id="7994"/>
    <lineage>
        <taxon>Eukaryota</taxon>
        <taxon>Metazoa</taxon>
        <taxon>Chordata</taxon>
        <taxon>Craniata</taxon>
        <taxon>Vertebrata</taxon>
        <taxon>Euteleostomi</taxon>
        <taxon>Actinopterygii</taxon>
        <taxon>Neopterygii</taxon>
        <taxon>Teleostei</taxon>
        <taxon>Ostariophysi</taxon>
        <taxon>Characiformes</taxon>
        <taxon>Characoidei</taxon>
        <taxon>Acestrorhamphidae</taxon>
        <taxon>Acestrorhamphinae</taxon>
        <taxon>Astyanax</taxon>
    </lineage>
</organism>
<dbReference type="STRING" id="7994.ENSAMXP00000052283"/>
<dbReference type="PANTHER" id="PTHR15268">
    <property type="entry name" value="THRAP3/BCLAF1"/>
    <property type="match status" value="1"/>
</dbReference>
<feature type="compositionally biased region" description="Basic residues" evidence="2">
    <location>
        <begin position="174"/>
        <end position="186"/>
    </location>
</feature>
<accession>A0A3B1KCT7</accession>
<feature type="compositionally biased region" description="Basic and acidic residues" evidence="2">
    <location>
        <begin position="705"/>
        <end position="728"/>
    </location>
</feature>
<reference evidence="4" key="2">
    <citation type="journal article" date="2014" name="Nat. Commun.">
        <title>The cavefish genome reveals candidate genes for eye loss.</title>
        <authorList>
            <person name="McGaugh S.E."/>
            <person name="Gross J.B."/>
            <person name="Aken B."/>
            <person name="Blin M."/>
            <person name="Borowsky R."/>
            <person name="Chalopin D."/>
            <person name="Hinaux H."/>
            <person name="Jeffery W.R."/>
            <person name="Keene A."/>
            <person name="Ma L."/>
            <person name="Minx P."/>
            <person name="Murphy D."/>
            <person name="O'Quin K.E."/>
            <person name="Retaux S."/>
            <person name="Rohner N."/>
            <person name="Searle S.M."/>
            <person name="Stahl B.A."/>
            <person name="Tabin C."/>
            <person name="Volff J.N."/>
            <person name="Yoshizawa M."/>
            <person name="Warren W.C."/>
        </authorList>
    </citation>
    <scope>NUCLEOTIDE SEQUENCE [LARGE SCALE GENOMIC DNA]</scope>
    <source>
        <strain evidence="4">female</strain>
    </source>
</reference>
<keyword evidence="4" id="KW-1185">Reference proteome</keyword>
<dbReference type="Proteomes" id="UP000018467">
    <property type="component" value="Unassembled WGS sequence"/>
</dbReference>
<feature type="compositionally biased region" description="Low complexity" evidence="2">
    <location>
        <begin position="250"/>
        <end position="284"/>
    </location>
</feature>
<feature type="region of interest" description="Disordered" evidence="2">
    <location>
        <begin position="1"/>
        <end position="292"/>
    </location>
</feature>
<dbReference type="GO" id="GO:0003712">
    <property type="term" value="F:transcription coregulator activity"/>
    <property type="evidence" value="ECO:0007669"/>
    <property type="project" value="TreeGrafter"/>
</dbReference>
<feature type="compositionally biased region" description="Basic and acidic residues" evidence="2">
    <location>
        <begin position="665"/>
        <end position="674"/>
    </location>
</feature>
<feature type="compositionally biased region" description="Basic residues" evidence="2">
    <location>
        <begin position="131"/>
        <end position="153"/>
    </location>
</feature>
<feature type="region of interest" description="Disordered" evidence="2">
    <location>
        <begin position="399"/>
        <end position="491"/>
    </location>
</feature>
<dbReference type="PANTHER" id="PTHR15268:SF16">
    <property type="entry name" value="THYROID HORMONE RECEPTOR-ASSOCIATED PROTEIN 3"/>
    <property type="match status" value="1"/>
</dbReference>
<feature type="compositionally biased region" description="Gly residues" evidence="2">
    <location>
        <begin position="870"/>
        <end position="884"/>
    </location>
</feature>
<dbReference type="Pfam" id="PF15440">
    <property type="entry name" value="THRAP3_BCLAF1"/>
    <property type="match status" value="1"/>
</dbReference>
<reference evidence="4" key="1">
    <citation type="submission" date="2013-03" db="EMBL/GenBank/DDBJ databases">
        <authorList>
            <person name="Jeffery W."/>
            <person name="Warren W."/>
            <person name="Wilson R.K."/>
        </authorList>
    </citation>
    <scope>NUCLEOTIDE SEQUENCE</scope>
    <source>
        <strain evidence="4">female</strain>
    </source>
</reference>
<feature type="compositionally biased region" description="Basic and acidic residues" evidence="2">
    <location>
        <begin position="118"/>
        <end position="130"/>
    </location>
</feature>
<feature type="compositionally biased region" description="Basic and acidic residues" evidence="2">
    <location>
        <begin position="644"/>
        <end position="656"/>
    </location>
</feature>
<dbReference type="Bgee" id="ENSAMXG00000020877">
    <property type="expression patterns" value="Expressed in olfactory epithelium and 14 other cell types or tissues"/>
</dbReference>
<evidence type="ECO:0000256" key="1">
    <source>
        <dbReference type="ARBA" id="ARBA00006481"/>
    </source>
</evidence>
<feature type="region of interest" description="Disordered" evidence="2">
    <location>
        <begin position="644"/>
        <end position="926"/>
    </location>
</feature>
<dbReference type="Ensembl" id="ENSAMXT00000049248.1">
    <property type="protein sequence ID" value="ENSAMXP00000030897.1"/>
    <property type="gene ID" value="ENSAMXG00000020877.2"/>
</dbReference>
<feature type="compositionally biased region" description="Low complexity" evidence="2">
    <location>
        <begin position="455"/>
        <end position="464"/>
    </location>
</feature>
<feature type="compositionally biased region" description="Basic and acidic residues" evidence="2">
    <location>
        <begin position="833"/>
        <end position="851"/>
    </location>
</feature>
<feature type="compositionally biased region" description="Basic and acidic residues" evidence="2">
    <location>
        <begin position="907"/>
        <end position="926"/>
    </location>
</feature>
<dbReference type="GeneTree" id="ENSGT00950000183163"/>
<dbReference type="GO" id="GO:0045944">
    <property type="term" value="P:positive regulation of transcription by RNA polymerase II"/>
    <property type="evidence" value="ECO:0007669"/>
    <property type="project" value="TreeGrafter"/>
</dbReference>
<dbReference type="InterPro" id="IPR029199">
    <property type="entry name" value="THRAP3_BCLAF1"/>
</dbReference>
<evidence type="ECO:0000256" key="2">
    <source>
        <dbReference type="SAM" id="MobiDB-lite"/>
    </source>
</evidence>
<reference evidence="3" key="3">
    <citation type="submission" date="2025-05" db="UniProtKB">
        <authorList>
            <consortium name="Ensembl"/>
        </authorList>
    </citation>
    <scope>IDENTIFICATION</scope>
</reference>
<evidence type="ECO:0000313" key="3">
    <source>
        <dbReference type="Ensembl" id="ENSAMXP00000052283.1"/>
    </source>
</evidence>
<feature type="compositionally biased region" description="Low complexity" evidence="2">
    <location>
        <begin position="794"/>
        <end position="813"/>
    </location>
</feature>
<dbReference type="Ensembl" id="ENSAMXT00000046440.1">
    <property type="protein sequence ID" value="ENSAMXP00000052283.1"/>
    <property type="gene ID" value="ENSAMXG00000020877.2"/>
</dbReference>
<comment type="similarity">
    <text evidence="1">Belongs to the BCLAF1/THRAP3 family.</text>
</comment>
<dbReference type="AlphaFoldDB" id="A0A3B1KCT7"/>
<feature type="compositionally biased region" description="Basic residues" evidence="2">
    <location>
        <begin position="675"/>
        <end position="688"/>
    </location>
</feature>
<feature type="compositionally biased region" description="Acidic residues" evidence="2">
    <location>
        <begin position="416"/>
        <end position="427"/>
    </location>
</feature>
<feature type="compositionally biased region" description="Basic residues" evidence="2">
    <location>
        <begin position="445"/>
        <end position="454"/>
    </location>
</feature>
<feature type="compositionally biased region" description="Basic and acidic residues" evidence="2">
    <location>
        <begin position="737"/>
        <end position="784"/>
    </location>
</feature>
<proteinExistence type="inferred from homology"/>
<name>A0A3B1KCT7_ASTMX</name>
<evidence type="ECO:0000313" key="4">
    <source>
        <dbReference type="Proteomes" id="UP000018467"/>
    </source>
</evidence>
<protein>
    <submittedName>
        <fullName evidence="3">Thyroid hormone receptor associated protein 3b</fullName>
    </submittedName>
</protein>
<feature type="compositionally biased region" description="Polar residues" evidence="2">
    <location>
        <begin position="226"/>
        <end position="236"/>
    </location>
</feature>
<feature type="compositionally biased region" description="Acidic residues" evidence="2">
    <location>
        <begin position="315"/>
        <end position="325"/>
    </location>
</feature>
<sequence>MSKPQNSPSRDSRSRSRSRSRSYSRSRSSSRSRSRSRKHRYSSRSRSRSHSRERNYPSRDFQGNRGYTRGYRGYRRPFYYNRGRGRGYFPRGYNRGGGGGGGGGGGNYGYRSNNWHGGHRDQQQPYEHHSHSPKRGRSRSRTPRKRSGSRSRSHYSERSSSRSRHSSSSSRSSSPRRRSSGKRRSKDSKSKGSPGDGKALVKEEEPAKTAPAVPEEPPSKWESMSDYDTSPKQSGLAQPPAGGQPEVKVSISGSSANSASLWRSIESKSPPKPASSTSTGFGFFSKEDMKTGDKSAQISTAFKKFLAEKKKPSSDWDDNPEEDASAADAEKEKNSRKQRGLFDTDAVYSETKSDKGLPFLDEEEEAYLKGLKERKTEEESKYKGKATLSARELFEERFGKWDDDSYGSNKDAPPQPEDDAEDEEQVLEELYRSRKQAARKEEKASKKKEKKKNRASPSSPSPSRGSERGRPLFPAAQEASPPAKSSKKRDPEFNFSLKTFNEEAESSGGALSKERRLSQDLVHPAKKDQEEFRSIFQHIQAAQLRRSPSELFAQHIVTIVHHIKAQHFRSSGMTLNERFGMYQRKAAQMEMMRQRKSPEIHRRIDVSPSAFKKHSRLFEDMEESEYKDYSKKYEGESMDLRLDIERRKKYPKREGGKGSAGSRTPSRELSPDKPSKHKKSKKSKKKRERSPSSSSSSSPSPQPYRSRDYHGEEEHAEKGGFDKSRLGPREYPGPMDRGPRDYEGGHMERGYERGRGGFDRGGYDRGGYDRGGYDRGRGGHERGFPRMRGGRGWNRGNYPGNNNNGNPANVGGPIRPQDEEWDPEYTPKSRKYFQHDDRDREAEMKWPDGRGRGRGQYPRTRGSFTVRRGSGSGGGGGGGGGGSGSSPKWTHDMFQGAAEEGELADDGPEHGHKDEDKTGESESSKP</sequence>
<feature type="compositionally biased region" description="Low complexity" evidence="2">
    <location>
        <begin position="63"/>
        <end position="93"/>
    </location>
</feature>
<feature type="region of interest" description="Disordered" evidence="2">
    <location>
        <begin position="308"/>
        <end position="361"/>
    </location>
</feature>
<feature type="compositionally biased region" description="Basic residues" evidence="2">
    <location>
        <begin position="15"/>
        <end position="49"/>
    </location>
</feature>
<dbReference type="GO" id="GO:0016592">
    <property type="term" value="C:mediator complex"/>
    <property type="evidence" value="ECO:0007669"/>
    <property type="project" value="TreeGrafter"/>
</dbReference>
<dbReference type="GO" id="GO:0003677">
    <property type="term" value="F:DNA binding"/>
    <property type="evidence" value="ECO:0007669"/>
    <property type="project" value="TreeGrafter"/>
</dbReference>